<evidence type="ECO:0000256" key="7">
    <source>
        <dbReference type="SAM" id="MobiDB-lite"/>
    </source>
</evidence>
<feature type="region of interest" description="Disordered" evidence="7">
    <location>
        <begin position="406"/>
        <end position="448"/>
    </location>
</feature>
<dbReference type="SUPFAM" id="SSF47384">
    <property type="entry name" value="Homodimeric domain of signal transducing histidine kinase"/>
    <property type="match status" value="1"/>
</dbReference>
<dbReference type="InterPro" id="IPR036097">
    <property type="entry name" value="HisK_dim/P_sf"/>
</dbReference>
<protein>
    <recommendedName>
        <fullName evidence="2">histidine kinase</fullName>
        <ecNumber evidence="2">2.7.13.3</ecNumber>
    </recommendedName>
</protein>
<dbReference type="InterPro" id="IPR036890">
    <property type="entry name" value="HATPase_C_sf"/>
</dbReference>
<dbReference type="RefSeq" id="WP_354297980.1">
    <property type="nucleotide sequence ID" value="NZ_JBEPLU010000002.1"/>
</dbReference>
<name>A0ABV2ELP2_9CAUL</name>
<evidence type="ECO:0000256" key="6">
    <source>
        <dbReference type="ARBA" id="ARBA00023012"/>
    </source>
</evidence>
<dbReference type="InterPro" id="IPR005467">
    <property type="entry name" value="His_kinase_dom"/>
</dbReference>
<dbReference type="Gene3D" id="1.10.287.130">
    <property type="match status" value="1"/>
</dbReference>
<dbReference type="Gene3D" id="3.30.565.10">
    <property type="entry name" value="Histidine kinase-like ATPase, C-terminal domain"/>
    <property type="match status" value="1"/>
</dbReference>
<evidence type="ECO:0000256" key="2">
    <source>
        <dbReference type="ARBA" id="ARBA00012438"/>
    </source>
</evidence>
<sequence length="448" mass="47787">MSELLAPSADLEPAPAQLAVQALGALGGALTGLILALDRLDRTRGLLYGVLDTLPQGVAIYDPDHRLIAANASYTQAFDAIGAPLSQGMSYEAILGRLAASGMFPSAGDREKEWVAEQLNLQPGDSSQREQVLSDGRIMRVANQRLSDGVLVTAVSDITAHRRQAEELAAARAAADVASRAKDEFLAIMSHEFRTPLNGILVASELLRSHPLPEGQADLVGVIHSSGEGLNRLVGDLLDVVSLDAERLDVAPAPFDLRSGVTAIFDLFAPQARDKRLAATLRFGRECDGAVFGDERRLKQILAALLSNAVKFTDRGEISISITRREQQVSFAVIDTGVGFDEADARRIFERFEQGDPSATRRHGGAGLGLMIARALATRMGGSIEAASAPGAGSVFTLVLPLPRHDPLSSHQERPSADLEAMRAEDRPTGHELGGWRIRRPIGPASLA</sequence>
<dbReference type="SUPFAM" id="SSF55785">
    <property type="entry name" value="PYP-like sensor domain (PAS domain)"/>
    <property type="match status" value="1"/>
</dbReference>
<dbReference type="InterPro" id="IPR004358">
    <property type="entry name" value="Sig_transdc_His_kin-like_C"/>
</dbReference>
<dbReference type="Gene3D" id="3.30.450.20">
    <property type="entry name" value="PAS domain"/>
    <property type="match status" value="1"/>
</dbReference>
<gene>
    <name evidence="9" type="ORF">ABID41_003080</name>
</gene>
<dbReference type="Pfam" id="PF02518">
    <property type="entry name" value="HATPase_c"/>
    <property type="match status" value="1"/>
</dbReference>
<keyword evidence="4" id="KW-0808">Transferase</keyword>
<reference evidence="9 10" key="1">
    <citation type="submission" date="2024-06" db="EMBL/GenBank/DDBJ databases">
        <title>Genomic Encyclopedia of Type Strains, Phase IV (KMG-IV): sequencing the most valuable type-strain genomes for metagenomic binning, comparative biology and taxonomic classification.</title>
        <authorList>
            <person name="Goeker M."/>
        </authorList>
    </citation>
    <scope>NUCLEOTIDE SEQUENCE [LARGE SCALE GENOMIC DNA]</scope>
    <source>
        <strain evidence="9 10">DSM 17809</strain>
    </source>
</reference>
<dbReference type="EC" id="2.7.13.3" evidence="2"/>
<evidence type="ECO:0000256" key="3">
    <source>
        <dbReference type="ARBA" id="ARBA00022553"/>
    </source>
</evidence>
<dbReference type="GO" id="GO:0016301">
    <property type="term" value="F:kinase activity"/>
    <property type="evidence" value="ECO:0007669"/>
    <property type="project" value="UniProtKB-KW"/>
</dbReference>
<feature type="compositionally biased region" description="Basic and acidic residues" evidence="7">
    <location>
        <begin position="406"/>
        <end position="430"/>
    </location>
</feature>
<dbReference type="CDD" id="cd00082">
    <property type="entry name" value="HisKA"/>
    <property type="match status" value="1"/>
</dbReference>
<dbReference type="PANTHER" id="PTHR43711:SF26">
    <property type="entry name" value="SENSOR HISTIDINE KINASE RCSC"/>
    <property type="match status" value="1"/>
</dbReference>
<keyword evidence="10" id="KW-1185">Reference proteome</keyword>
<dbReference type="InterPro" id="IPR003594">
    <property type="entry name" value="HATPase_dom"/>
</dbReference>
<dbReference type="InterPro" id="IPR003661">
    <property type="entry name" value="HisK_dim/P_dom"/>
</dbReference>
<dbReference type="Pfam" id="PF12860">
    <property type="entry name" value="PAS_7"/>
    <property type="match status" value="1"/>
</dbReference>
<evidence type="ECO:0000256" key="1">
    <source>
        <dbReference type="ARBA" id="ARBA00000085"/>
    </source>
</evidence>
<evidence type="ECO:0000313" key="9">
    <source>
        <dbReference type="EMBL" id="MET3527962.1"/>
    </source>
</evidence>
<accession>A0ABV2ELP2</accession>
<dbReference type="SMART" id="SM00387">
    <property type="entry name" value="HATPase_c"/>
    <property type="match status" value="1"/>
</dbReference>
<organism evidence="9 10">
    <name type="scientific">Phenylobacterium koreense</name>
    <dbReference type="NCBI Taxonomy" id="266125"/>
    <lineage>
        <taxon>Bacteria</taxon>
        <taxon>Pseudomonadati</taxon>
        <taxon>Pseudomonadota</taxon>
        <taxon>Alphaproteobacteria</taxon>
        <taxon>Caulobacterales</taxon>
        <taxon>Caulobacteraceae</taxon>
        <taxon>Phenylobacterium</taxon>
    </lineage>
</organism>
<comment type="catalytic activity">
    <reaction evidence="1">
        <text>ATP + protein L-histidine = ADP + protein N-phospho-L-histidine.</text>
        <dbReference type="EC" id="2.7.13.3"/>
    </reaction>
</comment>
<dbReference type="Proteomes" id="UP001549110">
    <property type="component" value="Unassembled WGS sequence"/>
</dbReference>
<dbReference type="SMART" id="SM00388">
    <property type="entry name" value="HisKA"/>
    <property type="match status" value="1"/>
</dbReference>
<evidence type="ECO:0000313" key="10">
    <source>
        <dbReference type="Proteomes" id="UP001549110"/>
    </source>
</evidence>
<comment type="caution">
    <text evidence="9">The sequence shown here is derived from an EMBL/GenBank/DDBJ whole genome shotgun (WGS) entry which is preliminary data.</text>
</comment>
<proteinExistence type="predicted"/>
<evidence type="ECO:0000256" key="4">
    <source>
        <dbReference type="ARBA" id="ARBA00022679"/>
    </source>
</evidence>
<dbReference type="CDD" id="cd16922">
    <property type="entry name" value="HATPase_EvgS-ArcB-TorS-like"/>
    <property type="match status" value="1"/>
</dbReference>
<dbReference type="PRINTS" id="PR00344">
    <property type="entry name" value="BCTRLSENSOR"/>
</dbReference>
<dbReference type="Pfam" id="PF00512">
    <property type="entry name" value="HisKA"/>
    <property type="match status" value="1"/>
</dbReference>
<dbReference type="PROSITE" id="PS50109">
    <property type="entry name" value="HIS_KIN"/>
    <property type="match status" value="1"/>
</dbReference>
<keyword evidence="3" id="KW-0597">Phosphoprotein</keyword>
<evidence type="ECO:0000259" key="8">
    <source>
        <dbReference type="PROSITE" id="PS50109"/>
    </source>
</evidence>
<dbReference type="SUPFAM" id="SSF55874">
    <property type="entry name" value="ATPase domain of HSP90 chaperone/DNA topoisomerase II/histidine kinase"/>
    <property type="match status" value="1"/>
</dbReference>
<dbReference type="PANTHER" id="PTHR43711">
    <property type="entry name" value="TWO-COMPONENT HISTIDINE KINASE"/>
    <property type="match status" value="1"/>
</dbReference>
<dbReference type="InterPro" id="IPR035965">
    <property type="entry name" value="PAS-like_dom_sf"/>
</dbReference>
<feature type="domain" description="Histidine kinase" evidence="8">
    <location>
        <begin position="188"/>
        <end position="404"/>
    </location>
</feature>
<keyword evidence="5 9" id="KW-0418">Kinase</keyword>
<dbReference type="EMBL" id="JBEPLU010000002">
    <property type="protein sequence ID" value="MET3527962.1"/>
    <property type="molecule type" value="Genomic_DNA"/>
</dbReference>
<evidence type="ECO:0000256" key="5">
    <source>
        <dbReference type="ARBA" id="ARBA00022777"/>
    </source>
</evidence>
<dbReference type="InterPro" id="IPR050736">
    <property type="entry name" value="Sensor_HK_Regulatory"/>
</dbReference>
<keyword evidence="6" id="KW-0902">Two-component regulatory system</keyword>